<reference evidence="1" key="2">
    <citation type="submission" date="2022-12" db="EMBL/GenBank/DDBJ databases">
        <authorList>
            <person name="Sun Q."/>
            <person name="Kim S."/>
        </authorList>
    </citation>
    <scope>NUCLEOTIDE SEQUENCE</scope>
    <source>
        <strain evidence="1">KCTC 12344</strain>
    </source>
</reference>
<protein>
    <submittedName>
        <fullName evidence="1">Uncharacterized protein</fullName>
    </submittedName>
</protein>
<evidence type="ECO:0000313" key="1">
    <source>
        <dbReference type="EMBL" id="GGY73090.1"/>
    </source>
</evidence>
<reference evidence="1" key="1">
    <citation type="journal article" date="2014" name="Int. J. Syst. Evol. Microbiol.">
        <title>Complete genome sequence of Corynebacterium casei LMG S-19264T (=DSM 44701T), isolated from a smear-ripened cheese.</title>
        <authorList>
            <consortium name="US DOE Joint Genome Institute (JGI-PGF)"/>
            <person name="Walter F."/>
            <person name="Albersmeier A."/>
            <person name="Kalinowski J."/>
            <person name="Ruckert C."/>
        </authorList>
    </citation>
    <scope>NUCLEOTIDE SEQUENCE</scope>
    <source>
        <strain evidence="1">KCTC 12344</strain>
    </source>
</reference>
<evidence type="ECO:0000313" key="2">
    <source>
        <dbReference type="Proteomes" id="UP000619512"/>
    </source>
</evidence>
<dbReference type="EMBL" id="BMWW01000001">
    <property type="protein sequence ID" value="GGY73090.1"/>
    <property type="molecule type" value="Genomic_DNA"/>
</dbReference>
<organism evidence="1 2">
    <name type="scientific">Pseudoduganella plicata</name>
    <dbReference type="NCBI Taxonomy" id="321984"/>
    <lineage>
        <taxon>Bacteria</taxon>
        <taxon>Pseudomonadati</taxon>
        <taxon>Pseudomonadota</taxon>
        <taxon>Betaproteobacteria</taxon>
        <taxon>Burkholderiales</taxon>
        <taxon>Oxalobacteraceae</taxon>
        <taxon>Telluria group</taxon>
        <taxon>Pseudoduganella</taxon>
    </lineage>
</organism>
<dbReference type="Proteomes" id="UP000619512">
    <property type="component" value="Unassembled WGS sequence"/>
</dbReference>
<dbReference type="AlphaFoldDB" id="A0AA87Y3U7"/>
<sequence length="432" mass="46120">MKLKVLKAVAYLPFATPAGTLVTTVGYNVETGIFAQFDAEMLPLIPAAPSQAELVDALKTLWKPWSGFRFATDNDRAAMLAAIFTAVCRPALSTAPAFFFDAPVQGSGKTKCAAALAVLTRGKKSGVMPYVDGAGAEAETVKKLVAMLISGETFWLVDNVVGTWKSPVIASLLSDGALSERILGGNQWYRGDARLMVCATGNNASLDRDLGRRFIRVRIDTGVETPQTRDFNFDPVDKALAMRIEIAAAVLSLIRAYWDANASAAGVGDCGFAEWTRLVRQCILWLGATGLTEQAGLGKIGDPAWSILQEASEDDPETSAHLMLMTGLFDVFAGVSFRAKDVLNLWGAGERADTDDPAGMVREALGALMRQLGQGGPTAIGIGRVLQHRRDRVVNGMCFRLAGTDRNGVKAWCVAAAGDAGTGRSYPDLKRP</sequence>
<accession>A0AA87Y3U7</accession>
<proteinExistence type="predicted"/>
<name>A0AA87Y3U7_9BURK</name>
<gene>
    <name evidence="1" type="ORF">GCM10007388_01440</name>
</gene>
<comment type="caution">
    <text evidence="1">The sequence shown here is derived from an EMBL/GenBank/DDBJ whole genome shotgun (WGS) entry which is preliminary data.</text>
</comment>
<dbReference type="RefSeq" id="WP_189568383.1">
    <property type="nucleotide sequence ID" value="NZ_BMWW01000001.1"/>
</dbReference>